<accession>A0A3M0KW34</accession>
<dbReference type="PANTHER" id="PTHR33395">
    <property type="entry name" value="TRANSCRIPTASE, PUTATIVE-RELATED-RELATED"/>
    <property type="match status" value="1"/>
</dbReference>
<gene>
    <name evidence="1" type="ORF">DUI87_06020</name>
</gene>
<reference evidence="1 2" key="1">
    <citation type="submission" date="2018-07" db="EMBL/GenBank/DDBJ databases">
        <title>A high quality draft genome assembly of the barn swallow (H. rustica rustica).</title>
        <authorList>
            <person name="Formenti G."/>
            <person name="Chiara M."/>
            <person name="Poveda L."/>
            <person name="Francoijs K.-J."/>
            <person name="Bonisoli-Alquati A."/>
            <person name="Canova L."/>
            <person name="Gianfranceschi L."/>
            <person name="Horner D.S."/>
            <person name="Saino N."/>
        </authorList>
    </citation>
    <scope>NUCLEOTIDE SEQUENCE [LARGE SCALE GENOMIC DNA]</scope>
    <source>
        <strain evidence="1">Chelidonia</strain>
        <tissue evidence="1">Blood</tissue>
    </source>
</reference>
<dbReference type="OrthoDB" id="416454at2759"/>
<dbReference type="EMBL" id="QRBI01000099">
    <property type="protein sequence ID" value="RMC17438.1"/>
    <property type="molecule type" value="Genomic_DNA"/>
</dbReference>
<dbReference type="PANTHER" id="PTHR33395:SF22">
    <property type="entry name" value="REVERSE TRANSCRIPTASE DOMAIN-CONTAINING PROTEIN"/>
    <property type="match status" value="1"/>
</dbReference>
<evidence type="ECO:0000313" key="1">
    <source>
        <dbReference type="EMBL" id="RMC17438.1"/>
    </source>
</evidence>
<name>A0A3M0KW34_HIRRU</name>
<dbReference type="AlphaFoldDB" id="A0A3M0KW34"/>
<protein>
    <recommendedName>
        <fullName evidence="3">Reverse transcriptase domain-containing protein</fullName>
    </recommendedName>
</protein>
<dbReference type="GO" id="GO:0007508">
    <property type="term" value="P:larval heart development"/>
    <property type="evidence" value="ECO:0007669"/>
    <property type="project" value="TreeGrafter"/>
</dbReference>
<sequence length="109" mass="12645">MRELAEEHAELLSIVYQQSWLTREVPGHWKVASVILIRKKHQKEDPGNYRPVRLASAPDRVMEQIILSTITQHKHDNQGIRPSQNRLRKGGSSLTNLMFYDQVICLVDE</sequence>
<keyword evidence="2" id="KW-1185">Reference proteome</keyword>
<comment type="caution">
    <text evidence="1">The sequence shown here is derived from an EMBL/GenBank/DDBJ whole genome shotgun (WGS) entry which is preliminary data.</text>
</comment>
<organism evidence="1 2">
    <name type="scientific">Hirundo rustica rustica</name>
    <dbReference type="NCBI Taxonomy" id="333673"/>
    <lineage>
        <taxon>Eukaryota</taxon>
        <taxon>Metazoa</taxon>
        <taxon>Chordata</taxon>
        <taxon>Craniata</taxon>
        <taxon>Vertebrata</taxon>
        <taxon>Euteleostomi</taxon>
        <taxon>Archelosauria</taxon>
        <taxon>Archosauria</taxon>
        <taxon>Dinosauria</taxon>
        <taxon>Saurischia</taxon>
        <taxon>Theropoda</taxon>
        <taxon>Coelurosauria</taxon>
        <taxon>Aves</taxon>
        <taxon>Neognathae</taxon>
        <taxon>Neoaves</taxon>
        <taxon>Telluraves</taxon>
        <taxon>Australaves</taxon>
        <taxon>Passeriformes</taxon>
        <taxon>Sylvioidea</taxon>
        <taxon>Hirundinidae</taxon>
        <taxon>Hirundo</taxon>
    </lineage>
</organism>
<evidence type="ECO:0000313" key="2">
    <source>
        <dbReference type="Proteomes" id="UP000269221"/>
    </source>
</evidence>
<dbReference type="Proteomes" id="UP000269221">
    <property type="component" value="Unassembled WGS sequence"/>
</dbReference>
<dbReference type="GO" id="GO:0031012">
    <property type="term" value="C:extracellular matrix"/>
    <property type="evidence" value="ECO:0007669"/>
    <property type="project" value="TreeGrafter"/>
</dbReference>
<evidence type="ECO:0008006" key="3">
    <source>
        <dbReference type="Google" id="ProtNLM"/>
    </source>
</evidence>
<dbReference type="GO" id="GO:0061343">
    <property type="term" value="P:cell adhesion involved in heart morphogenesis"/>
    <property type="evidence" value="ECO:0007669"/>
    <property type="project" value="TreeGrafter"/>
</dbReference>
<proteinExistence type="predicted"/>